<dbReference type="EMBL" id="QGGU01000014">
    <property type="protein sequence ID" value="PWK45345.1"/>
    <property type="molecule type" value="Genomic_DNA"/>
</dbReference>
<dbReference type="SUPFAM" id="SSF101756">
    <property type="entry name" value="Hypothetical protein YgiW"/>
    <property type="match status" value="1"/>
</dbReference>
<feature type="domain" description="DUF5666" evidence="2">
    <location>
        <begin position="147"/>
        <end position="202"/>
    </location>
</feature>
<reference evidence="3 4" key="1">
    <citation type="submission" date="2018-05" db="EMBL/GenBank/DDBJ databases">
        <title>Genomic Encyclopedia of Type Strains, Phase IV (KMG-IV): sequencing the most valuable type-strain genomes for metagenomic binning, comparative biology and taxonomic classification.</title>
        <authorList>
            <person name="Goeker M."/>
        </authorList>
    </citation>
    <scope>NUCLEOTIDE SEQUENCE [LARGE SCALE GENOMIC DNA]</scope>
    <source>
        <strain evidence="3 4">DSM 25350</strain>
    </source>
</reference>
<sequence>MTMQRYKKHFNPTSTFKILTAAIAGSFAVSAIAADPEIRPDDSWITINGKVTSTTPNTFLLDYGDGKIRVEMDDWDWFKEGKTILVGDYVTVNGIVDDGLYEAKTIEADSVYVEGLNTYFYASAADEESLNFNLVYPTSVAPDIEVTGEITEVNGREFTVDMGKSDITVDTRKLSYNPLDNKGFQRLDTGDVVKVSGEMDYDVFEEKEIVADRIITLVQDVGKSSSMR</sequence>
<dbReference type="Proteomes" id="UP000245790">
    <property type="component" value="Unassembled WGS sequence"/>
</dbReference>
<accession>A0A316FAQ8</accession>
<comment type="caution">
    <text evidence="3">The sequence shown here is derived from an EMBL/GenBank/DDBJ whole genome shotgun (WGS) entry which is preliminary data.</text>
</comment>
<evidence type="ECO:0000313" key="4">
    <source>
        <dbReference type="Proteomes" id="UP000245790"/>
    </source>
</evidence>
<feature type="domain" description="DUF5666" evidence="2">
    <location>
        <begin position="41"/>
        <end position="107"/>
    </location>
</feature>
<dbReference type="AlphaFoldDB" id="A0A316FAQ8"/>
<dbReference type="RefSeq" id="WP_109764891.1">
    <property type="nucleotide sequence ID" value="NZ_QGGU01000014.1"/>
</dbReference>
<keyword evidence="1" id="KW-0732">Signal</keyword>
<protein>
    <recommendedName>
        <fullName evidence="2">DUF5666 domain-containing protein</fullName>
    </recommendedName>
</protein>
<feature type="chain" id="PRO_5016441461" description="DUF5666 domain-containing protein" evidence="1">
    <location>
        <begin position="34"/>
        <end position="228"/>
    </location>
</feature>
<dbReference type="InterPro" id="IPR043724">
    <property type="entry name" value="DUF5666"/>
</dbReference>
<evidence type="ECO:0000313" key="3">
    <source>
        <dbReference type="EMBL" id="PWK45345.1"/>
    </source>
</evidence>
<keyword evidence="4" id="KW-1185">Reference proteome</keyword>
<evidence type="ECO:0000259" key="2">
    <source>
        <dbReference type="Pfam" id="PF18914"/>
    </source>
</evidence>
<organism evidence="3 4">
    <name type="scientific">Pleionea mediterranea</name>
    <dbReference type="NCBI Taxonomy" id="523701"/>
    <lineage>
        <taxon>Bacteria</taxon>
        <taxon>Pseudomonadati</taxon>
        <taxon>Pseudomonadota</taxon>
        <taxon>Gammaproteobacteria</taxon>
        <taxon>Oceanospirillales</taxon>
        <taxon>Pleioneaceae</taxon>
        <taxon>Pleionea</taxon>
    </lineage>
</organism>
<proteinExistence type="predicted"/>
<dbReference type="InterPro" id="IPR036700">
    <property type="entry name" value="BOBF_sf"/>
</dbReference>
<name>A0A316FAQ8_9GAMM</name>
<dbReference type="OrthoDB" id="8482074at2"/>
<feature type="signal peptide" evidence="1">
    <location>
        <begin position="1"/>
        <end position="33"/>
    </location>
</feature>
<dbReference type="Pfam" id="PF18914">
    <property type="entry name" value="DUF5666"/>
    <property type="match status" value="2"/>
</dbReference>
<evidence type="ECO:0000256" key="1">
    <source>
        <dbReference type="SAM" id="SignalP"/>
    </source>
</evidence>
<dbReference type="Gene3D" id="2.40.50.200">
    <property type="entry name" value="Bacterial OB-fold"/>
    <property type="match status" value="1"/>
</dbReference>
<gene>
    <name evidence="3" type="ORF">C8D97_11418</name>
</gene>